<dbReference type="EMBL" id="MHCC01000001">
    <property type="protein sequence ID" value="OGY14289.1"/>
    <property type="molecule type" value="Genomic_DNA"/>
</dbReference>
<keyword evidence="1" id="KW-1133">Transmembrane helix</keyword>
<comment type="caution">
    <text evidence="2">The sequence shown here is derived from an EMBL/GenBank/DDBJ whole genome shotgun (WGS) entry which is preliminary data.</text>
</comment>
<keyword evidence="1" id="KW-0472">Membrane</keyword>
<reference evidence="2 3" key="1">
    <citation type="journal article" date="2016" name="Nat. Commun.">
        <title>Thousands of microbial genomes shed light on interconnected biogeochemical processes in an aquifer system.</title>
        <authorList>
            <person name="Anantharaman K."/>
            <person name="Brown C.T."/>
            <person name="Hug L.A."/>
            <person name="Sharon I."/>
            <person name="Castelle C.J."/>
            <person name="Probst A.J."/>
            <person name="Thomas B.C."/>
            <person name="Singh A."/>
            <person name="Wilkins M.J."/>
            <person name="Karaoz U."/>
            <person name="Brodie E.L."/>
            <person name="Williams K.H."/>
            <person name="Hubbard S.S."/>
            <person name="Banfield J.F."/>
        </authorList>
    </citation>
    <scope>NUCLEOTIDE SEQUENCE [LARGE SCALE GENOMIC DNA]</scope>
</reference>
<feature type="transmembrane region" description="Helical" evidence="1">
    <location>
        <begin position="74"/>
        <end position="94"/>
    </location>
</feature>
<protein>
    <submittedName>
        <fullName evidence="2">Uncharacterized protein</fullName>
    </submittedName>
</protein>
<gene>
    <name evidence="2" type="ORF">A3A77_02330</name>
</gene>
<evidence type="ECO:0000256" key="1">
    <source>
        <dbReference type="SAM" id="Phobius"/>
    </source>
</evidence>
<dbReference type="AlphaFoldDB" id="A0A1G1VFZ4"/>
<feature type="transmembrane region" description="Helical" evidence="1">
    <location>
        <begin position="38"/>
        <end position="62"/>
    </location>
</feature>
<accession>A0A1G1VFZ4</accession>
<evidence type="ECO:0000313" key="2">
    <source>
        <dbReference type="EMBL" id="OGY14289.1"/>
    </source>
</evidence>
<proteinExistence type="predicted"/>
<dbReference type="Proteomes" id="UP000178659">
    <property type="component" value="Unassembled WGS sequence"/>
</dbReference>
<organism evidence="2 3">
    <name type="scientific">Candidatus Blackburnbacteria bacterium RIFCSPLOWO2_01_FULL_40_20</name>
    <dbReference type="NCBI Taxonomy" id="1797519"/>
    <lineage>
        <taxon>Bacteria</taxon>
        <taxon>Candidatus Blackburniibacteriota</taxon>
    </lineage>
</organism>
<name>A0A1G1VFZ4_9BACT</name>
<keyword evidence="1" id="KW-0812">Transmembrane</keyword>
<sequence>MGNLLAQTGKITNPVVPNLTPVVQGQGVSLLEGLLQTIFGVLILVAILAFFLFFLIGAIRWITSGGDKAHVEGARGAITTALVGLVIAFSVFALAKVAELIFGISLLKIDIGALTIR</sequence>
<evidence type="ECO:0000313" key="3">
    <source>
        <dbReference type="Proteomes" id="UP000178659"/>
    </source>
</evidence>